<reference evidence="2 3" key="1">
    <citation type="submission" date="2020-11" db="EMBL/GenBank/DDBJ databases">
        <authorList>
            <person name="Wallbank WR R."/>
            <person name="Pardo Diaz C."/>
            <person name="Kozak K."/>
            <person name="Martin S."/>
            <person name="Jiggins C."/>
            <person name="Moest M."/>
            <person name="Warren A I."/>
            <person name="Generalovic N T."/>
            <person name="Byers J.R.P. K."/>
            <person name="Montejo-Kovacevich G."/>
            <person name="Yen C E."/>
        </authorList>
    </citation>
    <scope>NUCLEOTIDE SEQUENCE [LARGE SCALE GENOMIC DNA]</scope>
</reference>
<feature type="region of interest" description="Disordered" evidence="1">
    <location>
        <begin position="90"/>
        <end position="123"/>
    </location>
</feature>
<organism evidence="2 3">
    <name type="scientific">Hermetia illucens</name>
    <name type="common">Black soldier fly</name>
    <dbReference type="NCBI Taxonomy" id="343691"/>
    <lineage>
        <taxon>Eukaryota</taxon>
        <taxon>Metazoa</taxon>
        <taxon>Ecdysozoa</taxon>
        <taxon>Arthropoda</taxon>
        <taxon>Hexapoda</taxon>
        <taxon>Insecta</taxon>
        <taxon>Pterygota</taxon>
        <taxon>Neoptera</taxon>
        <taxon>Endopterygota</taxon>
        <taxon>Diptera</taxon>
        <taxon>Brachycera</taxon>
        <taxon>Stratiomyomorpha</taxon>
        <taxon>Stratiomyidae</taxon>
        <taxon>Hermetiinae</taxon>
        <taxon>Hermetia</taxon>
    </lineage>
</organism>
<gene>
    <name evidence="2" type="ORF">HERILL_LOCUS9419</name>
</gene>
<dbReference type="AlphaFoldDB" id="A0A7R8YUX6"/>
<proteinExistence type="predicted"/>
<name>A0A7R8YUX6_HERIL</name>
<evidence type="ECO:0000313" key="3">
    <source>
        <dbReference type="Proteomes" id="UP000594454"/>
    </source>
</evidence>
<dbReference type="Proteomes" id="UP000594454">
    <property type="component" value="Chromosome 4"/>
</dbReference>
<dbReference type="EMBL" id="LR899012">
    <property type="protein sequence ID" value="CAD7086662.1"/>
    <property type="molecule type" value="Genomic_DNA"/>
</dbReference>
<sequence length="123" mass="14163">MMKSLWRQNGKRAVRNREELIEKLRNTKTLSDEEGMVPLDIKALSPSIPVKEGLAYLEEELINIDEPWWRRKTGSLFCILVFGGVLRRKPSPSGNLRVSSRRKDYLSASTRCIPSPQPRLDLQ</sequence>
<keyword evidence="3" id="KW-1185">Reference proteome</keyword>
<dbReference type="InParanoid" id="A0A7R8YUX6"/>
<evidence type="ECO:0000313" key="2">
    <source>
        <dbReference type="EMBL" id="CAD7086662.1"/>
    </source>
</evidence>
<protein>
    <submittedName>
        <fullName evidence="2">Uncharacterized protein</fullName>
    </submittedName>
</protein>
<accession>A0A7R8YUX6</accession>
<evidence type="ECO:0000256" key="1">
    <source>
        <dbReference type="SAM" id="MobiDB-lite"/>
    </source>
</evidence>